<keyword evidence="3" id="KW-1003">Cell membrane</keyword>
<dbReference type="GO" id="GO:0022857">
    <property type="term" value="F:transmembrane transporter activity"/>
    <property type="evidence" value="ECO:0007669"/>
    <property type="project" value="InterPro"/>
</dbReference>
<protein>
    <submittedName>
        <fullName evidence="9">Amine acid ABC transporter, permease protein, 3-TM region, His/Glu/Gln/Arg/opine family</fullName>
    </submittedName>
    <submittedName>
        <fullName evidence="10">Glutamate ABC transport system permease</fullName>
    </submittedName>
</protein>
<comment type="subcellular location">
    <subcellularLocation>
        <location evidence="1 7">Cell membrane</location>
        <topology evidence="1 7">Multi-pass membrane protein</topology>
    </subcellularLocation>
</comment>
<accession>A0A0F6TD57</accession>
<dbReference type="InterPro" id="IPR043429">
    <property type="entry name" value="ArtM/GltK/GlnP/TcyL/YhdX-like"/>
</dbReference>
<organism evidence="9 11">
    <name type="scientific">Corynebacterium kutscheri</name>
    <dbReference type="NCBI Taxonomy" id="35755"/>
    <lineage>
        <taxon>Bacteria</taxon>
        <taxon>Bacillati</taxon>
        <taxon>Actinomycetota</taxon>
        <taxon>Actinomycetes</taxon>
        <taxon>Mycobacteriales</taxon>
        <taxon>Corynebacteriaceae</taxon>
        <taxon>Corynebacterium</taxon>
    </lineage>
</organism>
<dbReference type="PANTHER" id="PTHR30614">
    <property type="entry name" value="MEMBRANE COMPONENT OF AMINO ACID ABC TRANSPORTER"/>
    <property type="match status" value="1"/>
</dbReference>
<evidence type="ECO:0000313" key="11">
    <source>
        <dbReference type="Proteomes" id="UP000033457"/>
    </source>
</evidence>
<dbReference type="Gene3D" id="1.10.3720.10">
    <property type="entry name" value="MetI-like"/>
    <property type="match status" value="1"/>
</dbReference>
<keyword evidence="11" id="KW-1185">Reference proteome</keyword>
<evidence type="ECO:0000256" key="6">
    <source>
        <dbReference type="ARBA" id="ARBA00023136"/>
    </source>
</evidence>
<name>A0A0F6TD57_9CORY</name>
<reference evidence="10 12" key="2">
    <citation type="submission" date="2018-12" db="EMBL/GenBank/DDBJ databases">
        <authorList>
            <consortium name="Pathogen Informatics"/>
        </authorList>
    </citation>
    <scope>NUCLEOTIDE SEQUENCE [LARGE SCALE GENOMIC DNA]</scope>
    <source>
        <strain evidence="10 12">NCTC949</strain>
    </source>
</reference>
<dbReference type="CDD" id="cd06261">
    <property type="entry name" value="TM_PBP2"/>
    <property type="match status" value="1"/>
</dbReference>
<dbReference type="SUPFAM" id="SSF161098">
    <property type="entry name" value="MetI-like"/>
    <property type="match status" value="1"/>
</dbReference>
<feature type="transmembrane region" description="Helical" evidence="7">
    <location>
        <begin position="155"/>
        <end position="175"/>
    </location>
</feature>
<dbReference type="GO" id="GO:0006865">
    <property type="term" value="P:amino acid transport"/>
    <property type="evidence" value="ECO:0007669"/>
    <property type="project" value="TreeGrafter"/>
</dbReference>
<evidence type="ECO:0000313" key="12">
    <source>
        <dbReference type="Proteomes" id="UP000271380"/>
    </source>
</evidence>
<evidence type="ECO:0000256" key="5">
    <source>
        <dbReference type="ARBA" id="ARBA00022989"/>
    </source>
</evidence>
<dbReference type="KEGG" id="cku:UL82_03325"/>
<feature type="transmembrane region" description="Helical" evidence="7">
    <location>
        <begin position="20"/>
        <end position="48"/>
    </location>
</feature>
<dbReference type="NCBIfam" id="TIGR01726">
    <property type="entry name" value="HEQRo_perm_3TM"/>
    <property type="match status" value="1"/>
</dbReference>
<dbReference type="AlphaFoldDB" id="A0A0F6TD57"/>
<dbReference type="PROSITE" id="PS50928">
    <property type="entry name" value="ABC_TM1"/>
    <property type="match status" value="1"/>
</dbReference>
<keyword evidence="5 7" id="KW-1133">Transmembrane helix</keyword>
<evidence type="ECO:0000259" key="8">
    <source>
        <dbReference type="PROSITE" id="PS50928"/>
    </source>
</evidence>
<dbReference type="EMBL" id="CP011312">
    <property type="protein sequence ID" value="AKE40876.1"/>
    <property type="molecule type" value="Genomic_DNA"/>
</dbReference>
<dbReference type="InterPro" id="IPR000515">
    <property type="entry name" value="MetI-like"/>
</dbReference>
<dbReference type="EMBL" id="LR134377">
    <property type="protein sequence ID" value="VEH06635.1"/>
    <property type="molecule type" value="Genomic_DNA"/>
</dbReference>
<evidence type="ECO:0000256" key="2">
    <source>
        <dbReference type="ARBA" id="ARBA00022448"/>
    </source>
</evidence>
<keyword evidence="6 7" id="KW-0472">Membrane</keyword>
<evidence type="ECO:0000256" key="4">
    <source>
        <dbReference type="ARBA" id="ARBA00022692"/>
    </source>
</evidence>
<keyword evidence="4 7" id="KW-0812">Transmembrane</keyword>
<comment type="similarity">
    <text evidence="7">Belongs to the binding-protein-dependent transport system permease family.</text>
</comment>
<evidence type="ECO:0000313" key="9">
    <source>
        <dbReference type="EMBL" id="AKE40876.1"/>
    </source>
</evidence>
<evidence type="ECO:0000313" key="10">
    <source>
        <dbReference type="EMBL" id="VEH06635.1"/>
    </source>
</evidence>
<feature type="domain" description="ABC transmembrane type-1" evidence="8">
    <location>
        <begin position="22"/>
        <end position="215"/>
    </location>
</feature>
<dbReference type="HOGENOM" id="CLU_019602_1_0_11"/>
<dbReference type="InterPro" id="IPR010065">
    <property type="entry name" value="AA_ABC_transptr_permease_3TM"/>
</dbReference>
<gene>
    <name evidence="10" type="primary">tcyB</name>
    <name evidence="10" type="ORF">NCTC949_01228</name>
    <name evidence="9" type="ORF">UL82_03325</name>
</gene>
<reference evidence="9 11" key="1">
    <citation type="journal article" date="2015" name="Genome Announc.">
        <title>Complete Genome Sequence of Corynebacterium kutscheri DSM 20755, a Corynebacterial Type Strain with Remarkably Low G+C Content of Chromosomal DNA.</title>
        <authorList>
            <person name="Ruckert C."/>
            <person name="Albersmeier A."/>
            <person name="Winkler A."/>
            <person name="Tauch A."/>
        </authorList>
    </citation>
    <scope>NUCLEOTIDE SEQUENCE [LARGE SCALE GENOMIC DNA]</scope>
    <source>
        <strain evidence="9 11">DSM 20755</strain>
    </source>
</reference>
<keyword evidence="2 7" id="KW-0813">Transport</keyword>
<proteinExistence type="inferred from homology"/>
<dbReference type="GO" id="GO:0043190">
    <property type="term" value="C:ATP-binding cassette (ABC) transporter complex"/>
    <property type="evidence" value="ECO:0007669"/>
    <property type="project" value="InterPro"/>
</dbReference>
<feature type="transmembrane region" description="Helical" evidence="7">
    <location>
        <begin position="195"/>
        <end position="218"/>
    </location>
</feature>
<dbReference type="PANTHER" id="PTHR30614:SF36">
    <property type="entry name" value="ABC TRANSPORTER MEMBRANE-SPANNING PERMEASE-GLUTAMINE TRANSPORT"/>
    <property type="match status" value="1"/>
</dbReference>
<sequence length="224" mass="25571">MLPMGLELIFEGNNFSRLLLGMWTSVRIALIAMAISIGLGMFMGVLMVSKSSAIRFICRLYLEFVRIMPQLVLLFLVYFELTYVGINLLREAAAVIVFVLWGTAEMGDLVRSAITSIPRHQYLSAQALGLKQLQVYVRIIIPQAFRRLLPGIINLTNRMIMTTALVVLIGVVEVLKVAQQIIDAHRFDYPDAALWIYGFVFFAYFFMCYPISMIARFLERKWAI</sequence>
<dbReference type="InterPro" id="IPR035906">
    <property type="entry name" value="MetI-like_sf"/>
</dbReference>
<dbReference type="RefSeq" id="WP_046438992.1">
    <property type="nucleotide sequence ID" value="NZ_CP011312.1"/>
</dbReference>
<dbReference type="Proteomes" id="UP000033457">
    <property type="component" value="Chromosome"/>
</dbReference>
<dbReference type="Proteomes" id="UP000271380">
    <property type="component" value="Chromosome"/>
</dbReference>
<evidence type="ECO:0000256" key="3">
    <source>
        <dbReference type="ARBA" id="ARBA00022475"/>
    </source>
</evidence>
<evidence type="ECO:0000256" key="1">
    <source>
        <dbReference type="ARBA" id="ARBA00004651"/>
    </source>
</evidence>
<evidence type="ECO:0000256" key="7">
    <source>
        <dbReference type="RuleBase" id="RU363032"/>
    </source>
</evidence>
<feature type="transmembrane region" description="Helical" evidence="7">
    <location>
        <begin position="60"/>
        <end position="79"/>
    </location>
</feature>
<dbReference type="Pfam" id="PF00528">
    <property type="entry name" value="BPD_transp_1"/>
    <property type="match status" value="1"/>
</dbReference>
<dbReference type="STRING" id="35755.UL82_03325"/>
<dbReference type="OrthoDB" id="92598at2"/>
<feature type="transmembrane region" description="Helical" evidence="7">
    <location>
        <begin position="85"/>
        <end position="104"/>
    </location>
</feature>